<dbReference type="SUPFAM" id="SSF161098">
    <property type="entry name" value="MetI-like"/>
    <property type="match status" value="1"/>
</dbReference>
<keyword evidence="10" id="KW-1185">Reference proteome</keyword>
<evidence type="ECO:0000256" key="1">
    <source>
        <dbReference type="ARBA" id="ARBA00004651"/>
    </source>
</evidence>
<accession>A0ABW5P6A6</accession>
<dbReference type="PANTHER" id="PTHR43386:SF1">
    <property type="entry name" value="D,D-DIPEPTIDE TRANSPORT SYSTEM PERMEASE PROTEIN DDPC-RELATED"/>
    <property type="match status" value="1"/>
</dbReference>
<evidence type="ECO:0000259" key="8">
    <source>
        <dbReference type="PROSITE" id="PS50928"/>
    </source>
</evidence>
<dbReference type="InterPro" id="IPR035906">
    <property type="entry name" value="MetI-like_sf"/>
</dbReference>
<comment type="similarity">
    <text evidence="7">Belongs to the binding-protein-dependent transport system permease family.</text>
</comment>
<feature type="transmembrane region" description="Helical" evidence="7">
    <location>
        <begin position="173"/>
        <end position="192"/>
    </location>
</feature>
<dbReference type="PANTHER" id="PTHR43386">
    <property type="entry name" value="OLIGOPEPTIDE TRANSPORT SYSTEM PERMEASE PROTEIN APPC"/>
    <property type="match status" value="1"/>
</dbReference>
<proteinExistence type="inferred from homology"/>
<organism evidence="9 10">
    <name type="scientific">Deinococcus taklimakanensis</name>
    <dbReference type="NCBI Taxonomy" id="536443"/>
    <lineage>
        <taxon>Bacteria</taxon>
        <taxon>Thermotogati</taxon>
        <taxon>Deinococcota</taxon>
        <taxon>Deinococci</taxon>
        <taxon>Deinococcales</taxon>
        <taxon>Deinococcaceae</taxon>
        <taxon>Deinococcus</taxon>
    </lineage>
</organism>
<dbReference type="Proteomes" id="UP001597475">
    <property type="component" value="Unassembled WGS sequence"/>
</dbReference>
<feature type="transmembrane region" description="Helical" evidence="7">
    <location>
        <begin position="261"/>
        <end position="286"/>
    </location>
</feature>
<dbReference type="RefSeq" id="WP_386846953.1">
    <property type="nucleotide sequence ID" value="NZ_JBHUMK010000073.1"/>
</dbReference>
<keyword evidence="2 7" id="KW-0813">Transport</keyword>
<reference evidence="10" key="1">
    <citation type="journal article" date="2019" name="Int. J. Syst. Evol. Microbiol.">
        <title>The Global Catalogue of Microorganisms (GCM) 10K type strain sequencing project: providing services to taxonomists for standard genome sequencing and annotation.</title>
        <authorList>
            <consortium name="The Broad Institute Genomics Platform"/>
            <consortium name="The Broad Institute Genome Sequencing Center for Infectious Disease"/>
            <person name="Wu L."/>
            <person name="Ma J."/>
        </authorList>
    </citation>
    <scope>NUCLEOTIDE SEQUENCE [LARGE SCALE GENOMIC DNA]</scope>
    <source>
        <strain evidence="10">KCTC 33842</strain>
    </source>
</reference>
<feature type="transmembrane region" description="Helical" evidence="7">
    <location>
        <begin position="204"/>
        <end position="222"/>
    </location>
</feature>
<evidence type="ECO:0000256" key="2">
    <source>
        <dbReference type="ARBA" id="ARBA00022448"/>
    </source>
</evidence>
<feature type="transmembrane region" description="Helical" evidence="7">
    <location>
        <begin position="306"/>
        <end position="330"/>
    </location>
</feature>
<comment type="caution">
    <text evidence="9">The sequence shown here is derived from an EMBL/GenBank/DDBJ whole genome shotgun (WGS) entry which is preliminary data.</text>
</comment>
<protein>
    <submittedName>
        <fullName evidence="9">ABC transporter permease</fullName>
    </submittedName>
</protein>
<feature type="transmembrane region" description="Helical" evidence="7">
    <location>
        <begin position="34"/>
        <end position="56"/>
    </location>
</feature>
<evidence type="ECO:0000313" key="10">
    <source>
        <dbReference type="Proteomes" id="UP001597475"/>
    </source>
</evidence>
<dbReference type="InterPro" id="IPR050366">
    <property type="entry name" value="BP-dependent_transpt_permease"/>
</dbReference>
<comment type="subcellular location">
    <subcellularLocation>
        <location evidence="1 7">Cell membrane</location>
        <topology evidence="1 7">Multi-pass membrane protein</topology>
    </subcellularLocation>
</comment>
<dbReference type="Pfam" id="PF00528">
    <property type="entry name" value="BPD_transp_1"/>
    <property type="match status" value="1"/>
</dbReference>
<gene>
    <name evidence="9" type="ORF">ACFSR9_14570</name>
</gene>
<dbReference type="CDD" id="cd06261">
    <property type="entry name" value="TM_PBP2"/>
    <property type="match status" value="1"/>
</dbReference>
<evidence type="ECO:0000256" key="7">
    <source>
        <dbReference type="RuleBase" id="RU363032"/>
    </source>
</evidence>
<name>A0ABW5P6A6_9DEIO</name>
<keyword evidence="4 7" id="KW-0812">Transmembrane</keyword>
<dbReference type="Gene3D" id="1.10.3720.10">
    <property type="entry name" value="MetI-like"/>
    <property type="match status" value="1"/>
</dbReference>
<evidence type="ECO:0000256" key="3">
    <source>
        <dbReference type="ARBA" id="ARBA00022475"/>
    </source>
</evidence>
<dbReference type="EMBL" id="JBHUMK010000073">
    <property type="protein sequence ID" value="MFD2610644.1"/>
    <property type="molecule type" value="Genomic_DNA"/>
</dbReference>
<dbReference type="InterPro" id="IPR025966">
    <property type="entry name" value="OppC_N"/>
</dbReference>
<evidence type="ECO:0000256" key="6">
    <source>
        <dbReference type="ARBA" id="ARBA00023136"/>
    </source>
</evidence>
<dbReference type="Pfam" id="PF12911">
    <property type="entry name" value="OppC_N"/>
    <property type="match status" value="1"/>
</dbReference>
<evidence type="ECO:0000256" key="4">
    <source>
        <dbReference type="ARBA" id="ARBA00022692"/>
    </source>
</evidence>
<feature type="transmembrane region" description="Helical" evidence="7">
    <location>
        <begin position="140"/>
        <end position="161"/>
    </location>
</feature>
<feature type="domain" description="ABC transmembrane type-1" evidence="8">
    <location>
        <begin position="138"/>
        <end position="330"/>
    </location>
</feature>
<keyword evidence="3" id="KW-1003">Cell membrane</keyword>
<keyword evidence="6 7" id="KW-0472">Membrane</keyword>
<dbReference type="PROSITE" id="PS50928">
    <property type="entry name" value="ABC_TM1"/>
    <property type="match status" value="1"/>
</dbReference>
<evidence type="ECO:0000256" key="5">
    <source>
        <dbReference type="ARBA" id="ARBA00022989"/>
    </source>
</evidence>
<sequence length="342" mass="37548">MTTVTTTKGLPANDSAFQNFMKSPAVRKLRRNPLAITGMIITLLFALMALFAPLIAKPTGDCLRDLNMTSQNQIYNPLGAPFWRAIVAPPQSCYKMERVSFAQEPVPAAQIKDTFAPFGTVNGYNIFYGLVWGTRTALKMSFIIVGITLAIGVIVGAISGFYGGWVDNLIQRLLDVLAAMPGLVLTVVLLTILRAKNPGGDPTWPIIFAFCVTGWTGYARVIRGDVLKTRQLEYVDAARSLGARDWRLILKHVIPNSLTTVFTLAVLDLATVPLGVASLSFLGLGFEPGYSEWGQLVDFARAWLKPAYWYTLVFPAAFIIVFSLAFNLFGDGLRDAMDPRTR</sequence>
<keyword evidence="5 7" id="KW-1133">Transmembrane helix</keyword>
<evidence type="ECO:0000313" key="9">
    <source>
        <dbReference type="EMBL" id="MFD2610644.1"/>
    </source>
</evidence>
<dbReference type="InterPro" id="IPR000515">
    <property type="entry name" value="MetI-like"/>
</dbReference>